<dbReference type="Proteomes" id="UP001153332">
    <property type="component" value="Unassembled WGS sequence"/>
</dbReference>
<organism evidence="1 2">
    <name type="scientific">Lasiodiplodia mahajangana</name>
    <dbReference type="NCBI Taxonomy" id="1108764"/>
    <lineage>
        <taxon>Eukaryota</taxon>
        <taxon>Fungi</taxon>
        <taxon>Dikarya</taxon>
        <taxon>Ascomycota</taxon>
        <taxon>Pezizomycotina</taxon>
        <taxon>Dothideomycetes</taxon>
        <taxon>Dothideomycetes incertae sedis</taxon>
        <taxon>Botryosphaeriales</taxon>
        <taxon>Botryosphaeriaceae</taxon>
        <taxon>Lasiodiplodia</taxon>
    </lineage>
</organism>
<accession>A0ACC2JYG6</accession>
<proteinExistence type="predicted"/>
<dbReference type="EMBL" id="JAPUUL010000120">
    <property type="protein sequence ID" value="KAJ8132499.1"/>
    <property type="molecule type" value="Genomic_DNA"/>
</dbReference>
<evidence type="ECO:0000313" key="2">
    <source>
        <dbReference type="Proteomes" id="UP001153332"/>
    </source>
</evidence>
<reference evidence="1" key="1">
    <citation type="submission" date="2022-12" db="EMBL/GenBank/DDBJ databases">
        <title>Genome Sequence of Lasiodiplodia mahajangana.</title>
        <authorList>
            <person name="Buettner E."/>
        </authorList>
    </citation>
    <scope>NUCLEOTIDE SEQUENCE</scope>
    <source>
        <strain evidence="1">VT137</strain>
    </source>
</reference>
<keyword evidence="2" id="KW-1185">Reference proteome</keyword>
<protein>
    <submittedName>
        <fullName evidence="1">Uncharacterized protein</fullName>
    </submittedName>
</protein>
<sequence>MAPPVLQYFRSHLFLKLPVPSRTFSGLTVIVTGANSGLGLEASVKAFVARADRLDRLDVVLENAGVLTHDFSIAEDNEKTITVNVINTFLLAFLLLPKLRSTSVKLSKEAVLTFTGSLTHWLAGFPERNSSSILRALADKDKADMRQR</sequence>
<comment type="caution">
    <text evidence="1">The sequence shown here is derived from an EMBL/GenBank/DDBJ whole genome shotgun (WGS) entry which is preliminary data.</text>
</comment>
<evidence type="ECO:0000313" key="1">
    <source>
        <dbReference type="EMBL" id="KAJ8132499.1"/>
    </source>
</evidence>
<name>A0ACC2JYG6_9PEZI</name>
<gene>
    <name evidence="1" type="ORF">O1611_g1121</name>
</gene>